<evidence type="ECO:0000313" key="2">
    <source>
        <dbReference type="Proteomes" id="UP000553632"/>
    </source>
</evidence>
<accession>A0A7J6UJL2</accession>
<organism evidence="1 2">
    <name type="scientific">Perkinsus olseni</name>
    <name type="common">Perkinsus atlanticus</name>
    <dbReference type="NCBI Taxonomy" id="32597"/>
    <lineage>
        <taxon>Eukaryota</taxon>
        <taxon>Sar</taxon>
        <taxon>Alveolata</taxon>
        <taxon>Perkinsozoa</taxon>
        <taxon>Perkinsea</taxon>
        <taxon>Perkinsida</taxon>
        <taxon>Perkinsidae</taxon>
        <taxon>Perkinsus</taxon>
    </lineage>
</organism>
<evidence type="ECO:0000313" key="1">
    <source>
        <dbReference type="EMBL" id="KAF4757251.1"/>
    </source>
</evidence>
<protein>
    <submittedName>
        <fullName evidence="1">Uncharacterized protein</fullName>
    </submittedName>
</protein>
<gene>
    <name evidence="1" type="ORF">FOZ63_012242</name>
</gene>
<keyword evidence="2" id="KW-1185">Reference proteome</keyword>
<dbReference type="Proteomes" id="UP000553632">
    <property type="component" value="Unassembled WGS sequence"/>
</dbReference>
<sequence>FNFSGAARRGAASVAKLNDHRYKFFEEALAGYIRRRFCGIVQDNSETEYHRPPTPEACQEVWRYLTEGTDLADTPCPLPQHFTPSHTVFRDSKTSPCRITLDFRTMNRYSTRGFGSNCAPSMLEAHTHDVVEEIRGLTAIAREVSPKARSRRCTVKAATLPEAAVNKVLCRPSASARRYVRRGPAVPEEVEIVKFVDDFYVGGANPEEARVNYTFTTHIFAGHHLQVDPKKEFVSWGGTPPEEDGNAIHTLGYRFDPGEGTLRPTFAADVPTEHEKVTKRRASALLSSLYDPLGLVLEHDISGRVVW</sequence>
<reference evidence="1 2" key="1">
    <citation type="submission" date="2020-04" db="EMBL/GenBank/DDBJ databases">
        <title>Perkinsus olseni comparative genomics.</title>
        <authorList>
            <person name="Bogema D.R."/>
        </authorList>
    </citation>
    <scope>NUCLEOTIDE SEQUENCE [LARGE SCALE GENOMIC DNA]</scope>
    <source>
        <strain evidence="1 2">ATCC PRA-207</strain>
    </source>
</reference>
<feature type="non-terminal residue" evidence="1">
    <location>
        <position position="307"/>
    </location>
</feature>
<dbReference type="EMBL" id="JABANO010002872">
    <property type="protein sequence ID" value="KAF4757251.1"/>
    <property type="molecule type" value="Genomic_DNA"/>
</dbReference>
<dbReference type="SUPFAM" id="SSF56672">
    <property type="entry name" value="DNA/RNA polymerases"/>
    <property type="match status" value="1"/>
</dbReference>
<proteinExistence type="predicted"/>
<dbReference type="AlphaFoldDB" id="A0A7J6UJL2"/>
<name>A0A7J6UJL2_PEROL</name>
<feature type="non-terminal residue" evidence="1">
    <location>
        <position position="1"/>
    </location>
</feature>
<dbReference type="InterPro" id="IPR043502">
    <property type="entry name" value="DNA/RNA_pol_sf"/>
</dbReference>
<comment type="caution">
    <text evidence="1">The sequence shown here is derived from an EMBL/GenBank/DDBJ whole genome shotgun (WGS) entry which is preliminary data.</text>
</comment>